<gene>
    <name evidence="1" type="ORF">EDC25_11263</name>
</gene>
<reference evidence="1 2" key="1">
    <citation type="submission" date="2019-03" db="EMBL/GenBank/DDBJ databases">
        <title>Genomic Encyclopedia of Type Strains, Phase IV (KMG-IV): sequencing the most valuable type-strain genomes for metagenomic binning, comparative biology and taxonomic classification.</title>
        <authorList>
            <person name="Goeker M."/>
        </authorList>
    </citation>
    <scope>NUCLEOTIDE SEQUENCE [LARGE SCALE GENOMIC DNA]</scope>
    <source>
        <strain evidence="1 2">DSM 21944</strain>
    </source>
</reference>
<evidence type="ECO:0000313" key="2">
    <source>
        <dbReference type="Proteomes" id="UP000294599"/>
    </source>
</evidence>
<protein>
    <submittedName>
        <fullName evidence="1">Beta-propeller uncharacterized protein DUF5122</fullName>
    </submittedName>
</protein>
<dbReference type="AlphaFoldDB" id="A0A4R3LBR0"/>
<dbReference type="EMBL" id="SMAF01000012">
    <property type="protein sequence ID" value="TCS97581.1"/>
    <property type="molecule type" value="Genomic_DNA"/>
</dbReference>
<dbReference type="InterPro" id="IPR013431">
    <property type="entry name" value="Delta_60_rpt"/>
</dbReference>
<dbReference type="Pfam" id="PF17164">
    <property type="entry name" value="DUF5122"/>
    <property type="match status" value="1"/>
</dbReference>
<dbReference type="Proteomes" id="UP000294599">
    <property type="component" value="Unassembled WGS sequence"/>
</dbReference>
<comment type="caution">
    <text evidence="1">The sequence shown here is derived from an EMBL/GenBank/DDBJ whole genome shotgun (WGS) entry which is preliminary data.</text>
</comment>
<dbReference type="OrthoDB" id="9805017at2"/>
<dbReference type="Gene3D" id="2.80.10.50">
    <property type="match status" value="1"/>
</dbReference>
<sequence>MLHHQPARPCADAISRHSRALALIACVAFSIPVLADNVVLSNGQPTPAWGALSLLSAGQIEGGEEAMQSTGAWEARVTAWRTLSAAELEADTWPQHAAGNGTPDDPGSGMLPGLLAGAVGRREGDLDRTFIHHADEPGVRRDGINVGNTTRDIAVGIAQRADGKVYLVGQAGRPGAPTRIAILRLTASNLDRDPRFGNGGLQVIELANPQLTLVKAVALMVDGYERFYILAQDKERYDNHDFALICLRTPTVLGDGDFEACPGFGSPAGVLVRYYDFGLAPGCAGHHDLANDIHLDRRPAQPMKLYLAGSAQRQFNACGDTDLAVIRTDLSGALDTSFAMTGKVAIGVTPVTGGGAWTATALAVTRHVSGDVVIGGAVGTGNDRRAILAMLNEDGTLRTTFCSPSVATCDSPMTHRSGVRAWNSDTVSTSVRSLVAAPNAGVYVARSFTRNVSETVGRLSRIDASGGCHVFCGEIDMFPEFSTHTAPVAMVYHDRNGLNGQITVANYSFPAGQPERARIIVYRFNETGVTNNLQPDVQFTTGPSTGRNNITVPGNVGEPRNTRPVVMTMDRQGRYLVAGWTAWEGEDLDFALARLQRDVIFINGVND</sequence>
<name>A0A4R3LBR0_9GAMM</name>
<organism evidence="1 2">
    <name type="scientific">Pseudofulvimonas gallinarii</name>
    <dbReference type="NCBI Taxonomy" id="634155"/>
    <lineage>
        <taxon>Bacteria</taxon>
        <taxon>Pseudomonadati</taxon>
        <taxon>Pseudomonadota</taxon>
        <taxon>Gammaproteobacteria</taxon>
        <taxon>Lysobacterales</taxon>
        <taxon>Rhodanobacteraceae</taxon>
        <taxon>Pseudofulvimonas</taxon>
    </lineage>
</organism>
<proteinExistence type="predicted"/>
<dbReference type="RefSeq" id="WP_123523049.1">
    <property type="nucleotide sequence ID" value="NZ_JBHLWF010000014.1"/>
</dbReference>
<evidence type="ECO:0000313" key="1">
    <source>
        <dbReference type="EMBL" id="TCS97581.1"/>
    </source>
</evidence>
<accession>A0A4R3LBR0</accession>
<keyword evidence="2" id="KW-1185">Reference proteome</keyword>